<dbReference type="GO" id="GO:0003824">
    <property type="term" value="F:catalytic activity"/>
    <property type="evidence" value="ECO:0007669"/>
    <property type="project" value="InterPro"/>
</dbReference>
<dbReference type="GO" id="GO:0006783">
    <property type="term" value="P:heme biosynthetic process"/>
    <property type="evidence" value="ECO:0007669"/>
    <property type="project" value="TreeGrafter"/>
</dbReference>
<dbReference type="SUPFAM" id="SSF102114">
    <property type="entry name" value="Radical SAM enzymes"/>
    <property type="match status" value="1"/>
</dbReference>
<dbReference type="Gene3D" id="3.20.20.70">
    <property type="entry name" value="Aldolase class I"/>
    <property type="match status" value="1"/>
</dbReference>
<dbReference type="PANTHER" id="PTHR11228:SF7">
    <property type="entry name" value="PQQA PEPTIDE CYCLASE"/>
    <property type="match status" value="1"/>
</dbReference>
<dbReference type="SFLD" id="SFLDG01067">
    <property type="entry name" value="SPASM/twitch_domain_containing"/>
    <property type="match status" value="1"/>
</dbReference>
<dbReference type="CDD" id="cd01335">
    <property type="entry name" value="Radical_SAM"/>
    <property type="match status" value="1"/>
</dbReference>
<dbReference type="CDD" id="cd21123">
    <property type="entry name" value="SPASM_MftC-like"/>
    <property type="match status" value="1"/>
</dbReference>
<reference evidence="11 12" key="1">
    <citation type="submission" date="2019-03" db="EMBL/GenBank/DDBJ databases">
        <title>Genomic Encyclopedia of Type Strains, Phase III (KMG-III): the genomes of soil and plant-associated and newly described type strains.</title>
        <authorList>
            <person name="Whitman W."/>
        </authorList>
    </citation>
    <scope>NUCLEOTIDE SEQUENCE [LARGE SCALE GENOMIC DNA]</scope>
    <source>
        <strain evidence="11 12">CECT 5797</strain>
    </source>
</reference>
<comment type="similarity">
    <text evidence="7">Belongs to the radical SAM superfamily.</text>
</comment>
<keyword evidence="2" id="KW-0004">4Fe-4S</keyword>
<keyword evidence="6" id="KW-0411">Iron-sulfur</keyword>
<evidence type="ECO:0000256" key="7">
    <source>
        <dbReference type="ARBA" id="ARBA00023462"/>
    </source>
</evidence>
<dbReference type="EMBL" id="SNZJ01000002">
    <property type="protein sequence ID" value="TDR56917.1"/>
    <property type="molecule type" value="Genomic_DNA"/>
</dbReference>
<dbReference type="InterPro" id="IPR023992">
    <property type="entry name" value="HemeD1_Synth_NirJ"/>
</dbReference>
<dbReference type="PANTHER" id="PTHR11228">
    <property type="entry name" value="RADICAL SAM DOMAIN PROTEIN"/>
    <property type="match status" value="1"/>
</dbReference>
<evidence type="ECO:0000256" key="4">
    <source>
        <dbReference type="ARBA" id="ARBA00022723"/>
    </source>
</evidence>
<evidence type="ECO:0000259" key="10">
    <source>
        <dbReference type="PROSITE" id="PS51918"/>
    </source>
</evidence>
<dbReference type="SFLD" id="SFLDS00029">
    <property type="entry name" value="Radical_SAM"/>
    <property type="match status" value="1"/>
</dbReference>
<keyword evidence="3" id="KW-0949">S-adenosyl-L-methionine</keyword>
<keyword evidence="4" id="KW-0479">Metal-binding</keyword>
<dbReference type="InterPro" id="IPR050377">
    <property type="entry name" value="Radical_SAM_PqqE_MftC-like"/>
</dbReference>
<evidence type="ECO:0000256" key="5">
    <source>
        <dbReference type="ARBA" id="ARBA00023004"/>
    </source>
</evidence>
<dbReference type="InterPro" id="IPR034480">
    <property type="entry name" value="Heme_synthase-like"/>
</dbReference>
<evidence type="ECO:0000313" key="12">
    <source>
        <dbReference type="Proteomes" id="UP000295212"/>
    </source>
</evidence>
<dbReference type="GO" id="GO:0046872">
    <property type="term" value="F:metal ion binding"/>
    <property type="evidence" value="ECO:0007669"/>
    <property type="project" value="UniProtKB-KW"/>
</dbReference>
<organism evidence="11 12">
    <name type="scientific">Halomonas ventosae</name>
    <dbReference type="NCBI Taxonomy" id="229007"/>
    <lineage>
        <taxon>Bacteria</taxon>
        <taxon>Pseudomonadati</taxon>
        <taxon>Pseudomonadota</taxon>
        <taxon>Gammaproteobacteria</taxon>
        <taxon>Oceanospirillales</taxon>
        <taxon>Halomonadaceae</taxon>
        <taxon>Halomonas</taxon>
    </lineage>
</organism>
<dbReference type="Proteomes" id="UP000295212">
    <property type="component" value="Unassembled WGS sequence"/>
</dbReference>
<dbReference type="InterPro" id="IPR006638">
    <property type="entry name" value="Elp3/MiaA/NifB-like_rSAM"/>
</dbReference>
<dbReference type="InterPro" id="IPR017200">
    <property type="entry name" value="PqqE-like"/>
</dbReference>
<dbReference type="SFLD" id="SFLDG01386">
    <property type="entry name" value="main_SPASM_domain-containing"/>
    <property type="match status" value="1"/>
</dbReference>
<feature type="domain" description="Radical SAM core" evidence="10">
    <location>
        <begin position="27"/>
        <end position="241"/>
    </location>
</feature>
<accession>A0A4R6ZVM4</accession>
<evidence type="ECO:0000256" key="8">
    <source>
        <dbReference type="ARBA" id="ARBA00056787"/>
    </source>
</evidence>
<dbReference type="PIRSF" id="PIRSF037420">
    <property type="entry name" value="PQQ_syn_pqqE"/>
    <property type="match status" value="1"/>
</dbReference>
<dbReference type="PROSITE" id="PS51918">
    <property type="entry name" value="RADICAL_SAM"/>
    <property type="match status" value="1"/>
</dbReference>
<evidence type="ECO:0000313" key="11">
    <source>
        <dbReference type="EMBL" id="TDR56917.1"/>
    </source>
</evidence>
<evidence type="ECO:0000256" key="2">
    <source>
        <dbReference type="ARBA" id="ARBA00022485"/>
    </source>
</evidence>
<protein>
    <recommendedName>
        <fullName evidence="9">Pre-heme d1 synthase</fullName>
    </recommendedName>
</protein>
<dbReference type="NCBIfam" id="TIGR04051">
    <property type="entry name" value="rSAM_NirJ"/>
    <property type="match status" value="1"/>
</dbReference>
<evidence type="ECO:0000256" key="3">
    <source>
        <dbReference type="ARBA" id="ARBA00022691"/>
    </source>
</evidence>
<proteinExistence type="inferred from homology"/>
<dbReference type="InterPro" id="IPR058240">
    <property type="entry name" value="rSAM_sf"/>
</dbReference>
<gene>
    <name evidence="11" type="ORF">DFP85_10294</name>
</gene>
<comment type="cofactor">
    <cofactor evidence="1">
        <name>[4Fe-4S] cluster</name>
        <dbReference type="ChEBI" id="CHEBI:49883"/>
    </cofactor>
</comment>
<dbReference type="Pfam" id="PF04055">
    <property type="entry name" value="Radical_SAM"/>
    <property type="match status" value="1"/>
</dbReference>
<comment type="caution">
    <text evidence="11">The sequence shown here is derived from an EMBL/GenBank/DDBJ whole genome shotgun (WGS) entry which is preliminary data.</text>
</comment>
<dbReference type="AlphaFoldDB" id="A0A4R6ZVM4"/>
<dbReference type="OrthoDB" id="9792276at2"/>
<evidence type="ECO:0000256" key="1">
    <source>
        <dbReference type="ARBA" id="ARBA00001966"/>
    </source>
</evidence>
<dbReference type="RefSeq" id="WP_133634443.1">
    <property type="nucleotide sequence ID" value="NZ_SNZJ01000002.1"/>
</dbReference>
<dbReference type="FunFam" id="3.20.20.70:FF:000188">
    <property type="entry name" value="Mycofactocin radical SAM maturase MftC"/>
    <property type="match status" value="1"/>
</dbReference>
<keyword evidence="5" id="KW-0408">Iron</keyword>
<sequence>MFRVTRYIKSLMEPAPLGHETIGPARKPPGPVVIWNLIRRCNLTCKHCYTTSADIDFAGELSTAEAHAVLDDLAAFRVPALILSGGEPLMRPDIFELSRRSRELGIYTGLSTNGTLITEENIDEIADVGYDYVGISIDGLEATHDVIRQRQGAFRESMHAVKLCKERGIKVGLRFTLTRENYEQLGDILALLDEHDVDKFYLSHLNYGGRGRRHSKQDAWYRMTRDAMTRLFDHCREELERGVEREYVTGNNDADGPFLLMWAREHFPEQAEALEQRLLNWGGNASGEHIANIDNLGHVHPDTFWWDHDLGSVRERPFSEIWRDTTDPLMVGFRQRPRPLKGRCGECHFLPICNGNTRVRAWKVSGDPWEEDPGCYLTNREIGVEGADERRISAPYVSPPYEAIQAVEIT</sequence>
<dbReference type="SFLD" id="SFLDF00393">
    <property type="entry name" value="heme_D1_biosynthesis_(NirJ-lik"/>
    <property type="match status" value="1"/>
</dbReference>
<dbReference type="SFLD" id="SFLDG01385">
    <property type="entry name" value="heme_carboxy_lyase_like"/>
    <property type="match status" value="1"/>
</dbReference>
<comment type="function">
    <text evidence="8">Involved in heme d1 biosynthesis. Radical SAM enzyme that catalyzes the removal of two propionate side chains from the intermediate 12,18-didecarboxysiroheme (DDSH) and may introduce the keto functions on rings A and B, yielding the heme d1 precursor dihydro-heme d1.</text>
</comment>
<dbReference type="GO" id="GO:0051539">
    <property type="term" value="F:4 iron, 4 sulfur cluster binding"/>
    <property type="evidence" value="ECO:0007669"/>
    <property type="project" value="UniProtKB-KW"/>
</dbReference>
<dbReference type="SMART" id="SM00729">
    <property type="entry name" value="Elp3"/>
    <property type="match status" value="1"/>
</dbReference>
<evidence type="ECO:0000256" key="6">
    <source>
        <dbReference type="ARBA" id="ARBA00023014"/>
    </source>
</evidence>
<dbReference type="InterPro" id="IPR013785">
    <property type="entry name" value="Aldolase_TIM"/>
</dbReference>
<name>A0A4R6ZVM4_9GAMM</name>
<evidence type="ECO:0000256" key="9">
    <source>
        <dbReference type="ARBA" id="ARBA00073867"/>
    </source>
</evidence>
<dbReference type="InterPro" id="IPR007197">
    <property type="entry name" value="rSAM"/>
</dbReference>